<keyword evidence="2" id="KW-1185">Reference proteome</keyword>
<comment type="caution">
    <text evidence="1">The sequence shown here is derived from an EMBL/GenBank/DDBJ whole genome shotgun (WGS) entry which is preliminary data.</text>
</comment>
<dbReference type="PANTHER" id="PTHR37049:SF4">
    <property type="entry name" value="RHODANESE DOMAIN-CONTAINING PROTEIN"/>
    <property type="match status" value="1"/>
</dbReference>
<dbReference type="PANTHER" id="PTHR37049">
    <property type="entry name" value="PEPTIDASE S41 FAMILY PROTEIN"/>
    <property type="match status" value="1"/>
</dbReference>
<reference evidence="1 2" key="1">
    <citation type="submission" date="2023-01" db="EMBL/GenBank/DDBJ databases">
        <title>Analysis of 21 Apiospora genomes using comparative genomics revels a genus with tremendous synthesis potential of carbohydrate active enzymes and secondary metabolites.</title>
        <authorList>
            <person name="Sorensen T."/>
        </authorList>
    </citation>
    <scope>NUCLEOTIDE SEQUENCE [LARGE SCALE GENOMIC DNA]</scope>
    <source>
        <strain evidence="1 2">CBS 20057</strain>
    </source>
</reference>
<accession>A0ABR1STQ9</accession>
<dbReference type="InterPro" id="IPR052766">
    <property type="entry name" value="S41A_metabolite_peptidase"/>
</dbReference>
<organism evidence="1 2">
    <name type="scientific">Apiospora marii</name>
    <dbReference type="NCBI Taxonomy" id="335849"/>
    <lineage>
        <taxon>Eukaryota</taxon>
        <taxon>Fungi</taxon>
        <taxon>Dikarya</taxon>
        <taxon>Ascomycota</taxon>
        <taxon>Pezizomycotina</taxon>
        <taxon>Sordariomycetes</taxon>
        <taxon>Xylariomycetidae</taxon>
        <taxon>Amphisphaeriales</taxon>
        <taxon>Apiosporaceae</taxon>
        <taxon>Apiospora</taxon>
    </lineage>
</organism>
<dbReference type="EMBL" id="JAQQWI010000002">
    <property type="protein sequence ID" value="KAK8037726.1"/>
    <property type="molecule type" value="Genomic_DNA"/>
</dbReference>
<proteinExistence type="predicted"/>
<evidence type="ECO:0000313" key="2">
    <source>
        <dbReference type="Proteomes" id="UP001396898"/>
    </source>
</evidence>
<dbReference type="Proteomes" id="UP001396898">
    <property type="component" value="Unassembled WGS sequence"/>
</dbReference>
<evidence type="ECO:0000313" key="1">
    <source>
        <dbReference type="EMBL" id="KAK8037726.1"/>
    </source>
</evidence>
<name>A0ABR1STQ9_9PEZI</name>
<protein>
    <submittedName>
        <fullName evidence="1">Peptidase s41 family protein</fullName>
    </submittedName>
</protein>
<gene>
    <name evidence="1" type="ORF">PG991_001072</name>
</gene>
<sequence length="310" mass="34472">MAPVPKAEEHAPEVRSTRDTIVTKRDGKQAWPGYPEAEFVSLDNINSGYFLRDKGYEDVAVLLCQTPLNYGYDLDQYLRHFESYAQQYTPHKLHGDKFTNLSAWNLGNRVDTSSAYFGFGMNGTGYGDRTNFTRPFGGPDDILLLYDSYCSSSCTIFSQCMIHDAAVKTVSFGGRPQPRRLTQGVGGVKGTQVASFQAIQGFAGRATRKLPEVTDRDGQINKTEIADELGRFTDYVINRSNGGAVNFRDSILPDHRQDGTPAQYVDEYSDCRLFWTEDMIRSPEDIWRAAAGAAFKGNKCAAGGFGDRKL</sequence>